<dbReference type="GO" id="GO:0005886">
    <property type="term" value="C:plasma membrane"/>
    <property type="evidence" value="ECO:0007669"/>
    <property type="project" value="UniProtKB-SubCell"/>
</dbReference>
<dbReference type="AlphaFoldDB" id="A0A9X1XDI2"/>
<dbReference type="Gene3D" id="3.40.50.11820">
    <property type="match status" value="1"/>
</dbReference>
<evidence type="ECO:0000313" key="8">
    <source>
        <dbReference type="EMBL" id="MCK6258709.1"/>
    </source>
</evidence>
<evidence type="ECO:0000256" key="5">
    <source>
        <dbReference type="ARBA" id="ARBA00022944"/>
    </source>
</evidence>
<dbReference type="SUPFAM" id="SSF53756">
    <property type="entry name" value="UDP-Glycosyltransferase/glycogen phosphorylase"/>
    <property type="match status" value="1"/>
</dbReference>
<keyword evidence="6" id="KW-0472">Membrane</keyword>
<evidence type="ECO:0000256" key="3">
    <source>
        <dbReference type="ARBA" id="ARBA00022475"/>
    </source>
</evidence>
<evidence type="ECO:0000256" key="4">
    <source>
        <dbReference type="ARBA" id="ARBA00022679"/>
    </source>
</evidence>
<dbReference type="InterPro" id="IPR043148">
    <property type="entry name" value="TagF_C"/>
</dbReference>
<dbReference type="InterPro" id="IPR043149">
    <property type="entry name" value="TagF_N"/>
</dbReference>
<dbReference type="InterPro" id="IPR051612">
    <property type="entry name" value="Teichoic_Acid_Biosynth"/>
</dbReference>
<feature type="region of interest" description="Disordered" evidence="7">
    <location>
        <begin position="108"/>
        <end position="157"/>
    </location>
</feature>
<feature type="compositionally biased region" description="Acidic residues" evidence="7">
    <location>
        <begin position="110"/>
        <end position="157"/>
    </location>
</feature>
<dbReference type="GO" id="GO:0047355">
    <property type="term" value="F:CDP-glycerol glycerophosphotransferase activity"/>
    <property type="evidence" value="ECO:0007669"/>
    <property type="project" value="InterPro"/>
</dbReference>
<evidence type="ECO:0000313" key="9">
    <source>
        <dbReference type="Proteomes" id="UP001139011"/>
    </source>
</evidence>
<evidence type="ECO:0000256" key="2">
    <source>
        <dbReference type="ARBA" id="ARBA00010488"/>
    </source>
</evidence>
<dbReference type="Pfam" id="PF04464">
    <property type="entry name" value="Glyphos_transf"/>
    <property type="match status" value="1"/>
</dbReference>
<comment type="similarity">
    <text evidence="2">Belongs to the CDP-glycerol glycerophosphotransferase family.</text>
</comment>
<keyword evidence="3" id="KW-1003">Cell membrane</keyword>
<dbReference type="PANTHER" id="PTHR37316">
    <property type="entry name" value="TEICHOIC ACID GLYCEROL-PHOSPHATE PRIMASE"/>
    <property type="match status" value="1"/>
</dbReference>
<evidence type="ECO:0000256" key="1">
    <source>
        <dbReference type="ARBA" id="ARBA00004202"/>
    </source>
</evidence>
<sequence length="773" mass="90581">MQAEANLQIQEGFAPTKRRKCILHNIEFKQDIAIVKYLLKYNSVFQEPLAGHLLFVERMSGREWQIPFMVLEANEQYYVLESRLDQAEMVKGLVWDVYLIIHAEQAMSPEEQEQPGDVNADDDADEGEAAEEETATDADNDSVNENDSEDDPEPEETIEEFGVIEKKYRLRTKHSFLELGSIVDPETKQAITPYTTNKGNLSFKIHDRGPVVKVENAELDKRGNVTLEGFYFSPFPYENEELEKTLVIGGPEGFEERVIPFENVVREDLNPYYQEEQQPYKATGFKVHLHVKDLSNTDENSLTFRLYFKWEDEDTAGPDQGDLAIPLQLISFKRRINKYIILNTDSGKKKVSLIARKKTRSMLIKVVQYSFVQELKKKVRRTITKVKQHKKTKKAYMVAFKMAGYLPVKKNLVMFESFLGKQYSCNPRAIYEYLKENRPELELVWSVDGRSISKFENAGIPYAKRFSIKWLFMMARARYWVTNSRMPLWIPKAKHTVYFQTWHGTPLKRLAADMDEVHMPGTNTKKYKANFHKESSKWDYLLSPNAYSTEIFRRAFNFNKEVVEVGYPRNDVLYTKNNPADIKELKEKLQLPQDKKIILYAPTWRDDQFYGKGRYKFDLELDLLQLKEKFGEDYVIVLRMHYLVAENFDLSPYEGFAYDFSYHGDINELYLVSDVMMTDYSSVFFDYANLKRPMIFFVYDIESYRDKLRGFYFDFEQLAPGPLVKTTDEVIAAIEKFESDGFTIHSEIFNDFYERFCYLENGQSSHKAVQKVF</sequence>
<comment type="subcellular location">
    <subcellularLocation>
        <location evidence="1">Cell membrane</location>
        <topology evidence="1">Peripheral membrane protein</topology>
    </subcellularLocation>
</comment>
<dbReference type="Proteomes" id="UP001139011">
    <property type="component" value="Unassembled WGS sequence"/>
</dbReference>
<proteinExistence type="inferred from homology"/>
<dbReference type="EMBL" id="JAIWJX010000002">
    <property type="protein sequence ID" value="MCK6258709.1"/>
    <property type="molecule type" value="Genomic_DNA"/>
</dbReference>
<protein>
    <submittedName>
        <fullName evidence="8">CDP-glycerol glycerophosphotransferase family protein</fullName>
    </submittedName>
</protein>
<evidence type="ECO:0000256" key="7">
    <source>
        <dbReference type="SAM" id="MobiDB-lite"/>
    </source>
</evidence>
<dbReference type="InterPro" id="IPR007554">
    <property type="entry name" value="Glycerophosphate_synth"/>
</dbReference>
<organism evidence="8 9">
    <name type="scientific">Fictibacillus marinisediminis</name>
    <dbReference type="NCBI Taxonomy" id="2878389"/>
    <lineage>
        <taxon>Bacteria</taxon>
        <taxon>Bacillati</taxon>
        <taxon>Bacillota</taxon>
        <taxon>Bacilli</taxon>
        <taxon>Bacillales</taxon>
        <taxon>Fictibacillaceae</taxon>
        <taxon>Fictibacillus</taxon>
    </lineage>
</organism>
<gene>
    <name evidence="8" type="ORF">LCY76_19260</name>
</gene>
<dbReference type="PANTHER" id="PTHR37316:SF3">
    <property type="entry name" value="TEICHOIC ACID GLYCEROL-PHOSPHATE TRANSFERASE"/>
    <property type="match status" value="1"/>
</dbReference>
<reference evidence="8" key="1">
    <citation type="submission" date="2021-09" db="EMBL/GenBank/DDBJ databases">
        <title>Genome analysis of Fictibacillus sp. KIGAM418 isolated from marine sediment.</title>
        <authorList>
            <person name="Seo M.-J."/>
            <person name="Cho E.-S."/>
            <person name="Hwang C.Y."/>
        </authorList>
    </citation>
    <scope>NUCLEOTIDE SEQUENCE</scope>
    <source>
        <strain evidence="8">KIGAM418</strain>
    </source>
</reference>
<evidence type="ECO:0000256" key="6">
    <source>
        <dbReference type="ARBA" id="ARBA00023136"/>
    </source>
</evidence>
<comment type="caution">
    <text evidence="8">The sequence shown here is derived from an EMBL/GenBank/DDBJ whole genome shotgun (WGS) entry which is preliminary data.</text>
</comment>
<keyword evidence="9" id="KW-1185">Reference proteome</keyword>
<keyword evidence="5" id="KW-0777">Teichoic acid biosynthesis</keyword>
<dbReference type="Gene3D" id="3.40.50.12580">
    <property type="match status" value="1"/>
</dbReference>
<keyword evidence="4" id="KW-0808">Transferase</keyword>
<dbReference type="GO" id="GO:0019350">
    <property type="term" value="P:teichoic acid biosynthetic process"/>
    <property type="evidence" value="ECO:0007669"/>
    <property type="project" value="UniProtKB-KW"/>
</dbReference>
<dbReference type="RefSeq" id="WP_248253955.1">
    <property type="nucleotide sequence ID" value="NZ_JAIWJX010000002.1"/>
</dbReference>
<accession>A0A9X1XDI2</accession>
<name>A0A9X1XDI2_9BACL</name>